<dbReference type="AlphaFoldDB" id="A0AAV0G6A7"/>
<evidence type="ECO:0000313" key="3">
    <source>
        <dbReference type="Proteomes" id="UP001152523"/>
    </source>
</evidence>
<reference evidence="2" key="1">
    <citation type="submission" date="2022-07" db="EMBL/GenBank/DDBJ databases">
        <authorList>
            <person name="Macas J."/>
            <person name="Novak P."/>
            <person name="Neumann P."/>
        </authorList>
    </citation>
    <scope>NUCLEOTIDE SEQUENCE</scope>
</reference>
<feature type="region of interest" description="Disordered" evidence="1">
    <location>
        <begin position="1"/>
        <end position="183"/>
    </location>
</feature>
<feature type="compositionally biased region" description="Basic residues" evidence="1">
    <location>
        <begin position="97"/>
        <end position="121"/>
    </location>
</feature>
<feature type="compositionally biased region" description="Basic and acidic residues" evidence="1">
    <location>
        <begin position="82"/>
        <end position="96"/>
    </location>
</feature>
<evidence type="ECO:0000313" key="2">
    <source>
        <dbReference type="EMBL" id="CAH9143324.1"/>
    </source>
</evidence>
<gene>
    <name evidence="2" type="ORF">CEPIT_LOCUS40582</name>
</gene>
<name>A0AAV0G6A7_9ASTE</name>
<dbReference type="PANTHER" id="PTHR36808:SF1">
    <property type="entry name" value="TRANSCRIPTIONAL REGULATOR ATRX-LIKE PROTEIN"/>
    <property type="match status" value="1"/>
</dbReference>
<dbReference type="EMBL" id="CAMAPF010001049">
    <property type="protein sequence ID" value="CAH9143324.1"/>
    <property type="molecule type" value="Genomic_DNA"/>
</dbReference>
<organism evidence="2 3">
    <name type="scientific">Cuscuta epithymum</name>
    <dbReference type="NCBI Taxonomy" id="186058"/>
    <lineage>
        <taxon>Eukaryota</taxon>
        <taxon>Viridiplantae</taxon>
        <taxon>Streptophyta</taxon>
        <taxon>Embryophyta</taxon>
        <taxon>Tracheophyta</taxon>
        <taxon>Spermatophyta</taxon>
        <taxon>Magnoliopsida</taxon>
        <taxon>eudicotyledons</taxon>
        <taxon>Gunneridae</taxon>
        <taxon>Pentapetalae</taxon>
        <taxon>asterids</taxon>
        <taxon>lamiids</taxon>
        <taxon>Solanales</taxon>
        <taxon>Convolvulaceae</taxon>
        <taxon>Cuscuteae</taxon>
        <taxon>Cuscuta</taxon>
        <taxon>Cuscuta subgen. Cuscuta</taxon>
    </lineage>
</organism>
<evidence type="ECO:0000256" key="1">
    <source>
        <dbReference type="SAM" id="MobiDB-lite"/>
    </source>
</evidence>
<feature type="compositionally biased region" description="Basic residues" evidence="1">
    <location>
        <begin position="19"/>
        <end position="35"/>
    </location>
</feature>
<proteinExistence type="predicted"/>
<feature type="compositionally biased region" description="Low complexity" evidence="1">
    <location>
        <begin position="124"/>
        <end position="140"/>
    </location>
</feature>
<keyword evidence="3" id="KW-1185">Reference proteome</keyword>
<dbReference type="Proteomes" id="UP001152523">
    <property type="component" value="Unassembled WGS sequence"/>
</dbReference>
<protein>
    <submittedName>
        <fullName evidence="2">Uncharacterized protein</fullName>
    </submittedName>
</protein>
<sequence>MGSHKSKSSKRKSSEILRSKKSRKSKKKPSRRHRSISSCSDDDSVSSISSYSSSSEEDYRSRKGGRSRSRADVKSKKKRSERRVSSNRESKEDSAPSRKKKRSKRKRNTEHKEKHQKKRRRDLSISSATSDSLSCSSCESEPSESEEVELESRSRNKIRDKINPDKHKIEAKESRTKSAISLSAEDQSDFNSVFQKGEEHVSLNHGRRLKSVITVVEHPQQEENEENNLSQNNEAEDKLECRSGIVSDKSSLVKKMMVKEDCVINDVISGHRSSGKRVSNLSINQDEMKSLEGESEKEGRVIDSVVSVNATSSGSNDLELILRQKALENLRKFRGKVQAESPVTVCQKVNQLSLSKPVKLGNMLAEQEGSKDVKVISVAGQNSKSGSSKEILHPKIVERENVTDKYKKLEPEVTKPSHIQKCDDYALSKNISRDDHSKAFASHDESKTDVAEIHSTMERAFSHKNPSDGNDSASHTLPEINNATSSAMVGPTSGIRTLEEHSSKDLAEVKDGGQFQQKTMSVMRSGEVVQVYNVLSISDSSFSKFRSCLDSNAISV</sequence>
<feature type="region of interest" description="Disordered" evidence="1">
    <location>
        <begin position="461"/>
        <end position="490"/>
    </location>
</feature>
<feature type="compositionally biased region" description="Basic and acidic residues" evidence="1">
    <location>
        <begin position="150"/>
        <end position="176"/>
    </location>
</feature>
<accession>A0AAV0G6A7</accession>
<feature type="compositionally biased region" description="Basic residues" evidence="1">
    <location>
        <begin position="1"/>
        <end position="11"/>
    </location>
</feature>
<dbReference type="PANTHER" id="PTHR36808">
    <property type="entry name" value="TRANSCRIPTIONAL REGULATOR ATRX-LIKE PROTEIN"/>
    <property type="match status" value="1"/>
</dbReference>
<comment type="caution">
    <text evidence="2">The sequence shown here is derived from an EMBL/GenBank/DDBJ whole genome shotgun (WGS) entry which is preliminary data.</text>
</comment>
<feature type="compositionally biased region" description="Low complexity" evidence="1">
    <location>
        <begin position="45"/>
        <end position="54"/>
    </location>
</feature>
<feature type="region of interest" description="Disordered" evidence="1">
    <location>
        <begin position="218"/>
        <end position="237"/>
    </location>
</feature>
<feature type="compositionally biased region" description="Polar residues" evidence="1">
    <location>
        <begin position="467"/>
        <end position="487"/>
    </location>
</feature>